<name>A0AAD9UVW1_ACRCE</name>
<dbReference type="Proteomes" id="UP001249851">
    <property type="component" value="Unassembled WGS sequence"/>
</dbReference>
<feature type="region of interest" description="Disordered" evidence="1">
    <location>
        <begin position="118"/>
        <end position="147"/>
    </location>
</feature>
<reference evidence="2" key="2">
    <citation type="journal article" date="2023" name="Science">
        <title>Genomic signatures of disease resistance in endangered staghorn corals.</title>
        <authorList>
            <person name="Vollmer S.V."/>
            <person name="Selwyn J.D."/>
            <person name="Despard B.A."/>
            <person name="Roesel C.L."/>
        </authorList>
    </citation>
    <scope>NUCLEOTIDE SEQUENCE</scope>
    <source>
        <strain evidence="2">K2</strain>
    </source>
</reference>
<organism evidence="2 3">
    <name type="scientific">Acropora cervicornis</name>
    <name type="common">Staghorn coral</name>
    <dbReference type="NCBI Taxonomy" id="6130"/>
    <lineage>
        <taxon>Eukaryota</taxon>
        <taxon>Metazoa</taxon>
        <taxon>Cnidaria</taxon>
        <taxon>Anthozoa</taxon>
        <taxon>Hexacorallia</taxon>
        <taxon>Scleractinia</taxon>
        <taxon>Astrocoeniina</taxon>
        <taxon>Acroporidae</taxon>
        <taxon>Acropora</taxon>
    </lineage>
</organism>
<accession>A0AAD9UVW1</accession>
<comment type="caution">
    <text evidence="2">The sequence shown here is derived from an EMBL/GenBank/DDBJ whole genome shotgun (WGS) entry which is preliminary data.</text>
</comment>
<evidence type="ECO:0000313" key="2">
    <source>
        <dbReference type="EMBL" id="KAK2551926.1"/>
    </source>
</evidence>
<keyword evidence="3" id="KW-1185">Reference proteome</keyword>
<evidence type="ECO:0000256" key="1">
    <source>
        <dbReference type="SAM" id="MobiDB-lite"/>
    </source>
</evidence>
<reference evidence="2" key="1">
    <citation type="journal article" date="2023" name="G3 (Bethesda)">
        <title>Whole genome assembly and annotation of the endangered Caribbean coral Acropora cervicornis.</title>
        <authorList>
            <person name="Selwyn J.D."/>
            <person name="Vollmer S.V."/>
        </authorList>
    </citation>
    <scope>NUCLEOTIDE SEQUENCE</scope>
    <source>
        <strain evidence="2">K2</strain>
    </source>
</reference>
<protein>
    <submittedName>
        <fullName evidence="2">Uncharacterized protein</fullName>
    </submittedName>
</protein>
<sequence>MGTKVAVAFANIFMAKIENEIQDRVLLNRWWGKDTLTMSSPCGTGSETKSKALFERSVKDFDSTIKFTSEISETTMNILGHESVQAREAILEVQNGTDLSIHDFCSCHPAGVTKEFLRGQPSKRPRQEPGGGESSDDSGTKINQPRLNSDSKSVIASYISLLSERERVWFHIYHKGRFKVALYLQP</sequence>
<dbReference type="AlphaFoldDB" id="A0AAD9UVW1"/>
<proteinExistence type="predicted"/>
<dbReference type="EMBL" id="JARQWQ010000092">
    <property type="protein sequence ID" value="KAK2551926.1"/>
    <property type="molecule type" value="Genomic_DNA"/>
</dbReference>
<evidence type="ECO:0000313" key="3">
    <source>
        <dbReference type="Proteomes" id="UP001249851"/>
    </source>
</evidence>
<gene>
    <name evidence="2" type="ORF">P5673_027175</name>
</gene>